<organism evidence="3 4">
    <name type="scientific">Rhodnius prolixus</name>
    <name type="common">Triatomid bug</name>
    <dbReference type="NCBI Taxonomy" id="13249"/>
    <lineage>
        <taxon>Eukaryota</taxon>
        <taxon>Metazoa</taxon>
        <taxon>Ecdysozoa</taxon>
        <taxon>Arthropoda</taxon>
        <taxon>Hexapoda</taxon>
        <taxon>Insecta</taxon>
        <taxon>Pterygota</taxon>
        <taxon>Neoptera</taxon>
        <taxon>Paraneoptera</taxon>
        <taxon>Hemiptera</taxon>
        <taxon>Heteroptera</taxon>
        <taxon>Panheteroptera</taxon>
        <taxon>Cimicomorpha</taxon>
        <taxon>Reduviidae</taxon>
        <taxon>Triatominae</taxon>
        <taxon>Rhodnius</taxon>
    </lineage>
</organism>
<evidence type="ECO:0000256" key="2">
    <source>
        <dbReference type="SAM" id="Phobius"/>
    </source>
</evidence>
<keyword evidence="2" id="KW-0812">Transmembrane</keyword>
<keyword evidence="2" id="KW-0472">Membrane</keyword>
<dbReference type="EnsemblMetazoa" id="RPRC012769-RA">
    <property type="protein sequence ID" value="RPRC012769-PA"/>
    <property type="gene ID" value="RPRC012769"/>
</dbReference>
<proteinExistence type="predicted"/>
<keyword evidence="4" id="KW-1185">Reference proteome</keyword>
<evidence type="ECO:0000313" key="4">
    <source>
        <dbReference type="Proteomes" id="UP000015103"/>
    </source>
</evidence>
<accession>T1I8Z7</accession>
<sequence length="242" mass="27196">MAIVMSARSKIVVAVIVVTFILAAMLVVASTAGWFHNSHQPMPAPHPLQHPYLKVGIPSIGFSLTKNATLNFHLILLVHPSIKCDASEELFYRLKWALSAQTHLMKLDLEGVGACRYGGKMVLHFLTDWGIKEDSDSRKVSSYSNFIPKGIRKGGMAQLFRYIHKSSMSYSDSFNCLKERFTVLVLPDEAEESDEVETKKKKRLKKSTSPTLSNPLIEYFRPRSSSTSSAQSGKERMKERMN</sequence>
<name>T1I8Z7_RHOPR</name>
<protein>
    <submittedName>
        <fullName evidence="3">Uncharacterized protein</fullName>
    </submittedName>
</protein>
<dbReference type="HOGENOM" id="CLU_1148461_0_0_1"/>
<evidence type="ECO:0000313" key="3">
    <source>
        <dbReference type="EnsemblMetazoa" id="RPRC012769-PA"/>
    </source>
</evidence>
<keyword evidence="2" id="KW-1133">Transmembrane helix</keyword>
<dbReference type="InParanoid" id="T1I8Z7"/>
<dbReference type="EMBL" id="ACPB03001923">
    <property type="status" value="NOT_ANNOTATED_CDS"/>
    <property type="molecule type" value="Genomic_DNA"/>
</dbReference>
<feature type="compositionally biased region" description="Basic and acidic residues" evidence="1">
    <location>
        <begin position="233"/>
        <end position="242"/>
    </location>
</feature>
<reference evidence="3" key="1">
    <citation type="submission" date="2015-05" db="UniProtKB">
        <authorList>
            <consortium name="EnsemblMetazoa"/>
        </authorList>
    </citation>
    <scope>IDENTIFICATION</scope>
</reference>
<feature type="region of interest" description="Disordered" evidence="1">
    <location>
        <begin position="192"/>
        <end position="242"/>
    </location>
</feature>
<dbReference type="Proteomes" id="UP000015103">
    <property type="component" value="Unassembled WGS sequence"/>
</dbReference>
<evidence type="ECO:0000256" key="1">
    <source>
        <dbReference type="SAM" id="MobiDB-lite"/>
    </source>
</evidence>
<feature type="transmembrane region" description="Helical" evidence="2">
    <location>
        <begin position="12"/>
        <end position="35"/>
    </location>
</feature>
<dbReference type="VEuPathDB" id="VectorBase:RPRC012769"/>
<dbReference type="AlphaFoldDB" id="T1I8Z7"/>